<keyword evidence="3" id="KW-1185">Reference proteome</keyword>
<reference evidence="2 3" key="1">
    <citation type="journal article" date="2019" name="Int. J. Syst. Evol. Microbiol.">
        <title>The Global Catalogue of Microorganisms (GCM) 10K type strain sequencing project: providing services to taxonomists for standard genome sequencing and annotation.</title>
        <authorList>
            <consortium name="The Broad Institute Genomics Platform"/>
            <consortium name="The Broad Institute Genome Sequencing Center for Infectious Disease"/>
            <person name="Wu L."/>
            <person name="Ma J."/>
        </authorList>
    </citation>
    <scope>NUCLEOTIDE SEQUENCE [LARGE SCALE GENOMIC DNA]</scope>
    <source>
        <strain evidence="2 3">CGMCC 1.12553</strain>
    </source>
</reference>
<proteinExistence type="predicted"/>
<feature type="transmembrane region" description="Helical" evidence="1">
    <location>
        <begin position="12"/>
        <end position="31"/>
    </location>
</feature>
<dbReference type="EMBL" id="JBHSDS010000006">
    <property type="protein sequence ID" value="MFC4358446.1"/>
    <property type="molecule type" value="Genomic_DNA"/>
</dbReference>
<gene>
    <name evidence="2" type="ORF">ACFO0N_10895</name>
</gene>
<feature type="transmembrane region" description="Helical" evidence="1">
    <location>
        <begin position="43"/>
        <end position="61"/>
    </location>
</feature>
<dbReference type="AlphaFoldDB" id="A0ABD5PDA3"/>
<protein>
    <submittedName>
        <fullName evidence="2">Uncharacterized protein</fullName>
    </submittedName>
</protein>
<keyword evidence="1" id="KW-0812">Transmembrane</keyword>
<organism evidence="2 3">
    <name type="scientific">Halobium salinum</name>
    <dbReference type="NCBI Taxonomy" id="1364940"/>
    <lineage>
        <taxon>Archaea</taxon>
        <taxon>Methanobacteriati</taxon>
        <taxon>Methanobacteriota</taxon>
        <taxon>Stenosarchaea group</taxon>
        <taxon>Halobacteria</taxon>
        <taxon>Halobacteriales</taxon>
        <taxon>Haloferacaceae</taxon>
        <taxon>Halobium</taxon>
    </lineage>
</organism>
<dbReference type="RefSeq" id="WP_267623826.1">
    <property type="nucleotide sequence ID" value="NZ_JAODIW010000008.1"/>
</dbReference>
<evidence type="ECO:0000256" key="1">
    <source>
        <dbReference type="SAM" id="Phobius"/>
    </source>
</evidence>
<name>A0ABD5PDA3_9EURY</name>
<keyword evidence="1" id="KW-1133">Transmembrane helix</keyword>
<sequence>MNLRDALLTGMLYLSLLAAVSFGLTAVWYLYRTAIGDPVPVVVLFYCLAVSLGSLFVAAMVRTAVGRPVYPSTDYVPKLWK</sequence>
<accession>A0ABD5PDA3</accession>
<keyword evidence="1" id="KW-0472">Membrane</keyword>
<comment type="caution">
    <text evidence="2">The sequence shown here is derived from an EMBL/GenBank/DDBJ whole genome shotgun (WGS) entry which is preliminary data.</text>
</comment>
<dbReference type="Proteomes" id="UP001595921">
    <property type="component" value="Unassembled WGS sequence"/>
</dbReference>
<evidence type="ECO:0000313" key="2">
    <source>
        <dbReference type="EMBL" id="MFC4358446.1"/>
    </source>
</evidence>
<evidence type="ECO:0000313" key="3">
    <source>
        <dbReference type="Proteomes" id="UP001595921"/>
    </source>
</evidence>